<feature type="signal peptide" evidence="1">
    <location>
        <begin position="1"/>
        <end position="21"/>
    </location>
</feature>
<dbReference type="EMBL" id="KZ826330">
    <property type="protein sequence ID" value="PYI09033.1"/>
    <property type="molecule type" value="Genomic_DNA"/>
</dbReference>
<name>A0A319FL69_ASPSB</name>
<feature type="chain" id="PRO_5016405379" evidence="1">
    <location>
        <begin position="22"/>
        <end position="58"/>
    </location>
</feature>
<protein>
    <submittedName>
        <fullName evidence="2">Uncharacterized protein</fullName>
    </submittedName>
</protein>
<proteinExistence type="predicted"/>
<dbReference type="AlphaFoldDB" id="A0A319FL69"/>
<gene>
    <name evidence="2" type="ORF">BO78DRAFT_49072</name>
</gene>
<sequence>MHFGYVPIYLVLLYLGTPAQGTRRPPPRCWRHGSPPPLSFCVSALIGTDDSGGGTVCS</sequence>
<keyword evidence="1" id="KW-0732">Signal</keyword>
<organism evidence="2 3">
    <name type="scientific">Aspergillus sclerotiicarbonarius (strain CBS 121057 / IBT 28362)</name>
    <dbReference type="NCBI Taxonomy" id="1448318"/>
    <lineage>
        <taxon>Eukaryota</taxon>
        <taxon>Fungi</taxon>
        <taxon>Dikarya</taxon>
        <taxon>Ascomycota</taxon>
        <taxon>Pezizomycotina</taxon>
        <taxon>Eurotiomycetes</taxon>
        <taxon>Eurotiomycetidae</taxon>
        <taxon>Eurotiales</taxon>
        <taxon>Aspergillaceae</taxon>
        <taxon>Aspergillus</taxon>
        <taxon>Aspergillus subgen. Circumdati</taxon>
    </lineage>
</organism>
<evidence type="ECO:0000256" key="1">
    <source>
        <dbReference type="SAM" id="SignalP"/>
    </source>
</evidence>
<evidence type="ECO:0000313" key="3">
    <source>
        <dbReference type="Proteomes" id="UP000248423"/>
    </source>
</evidence>
<dbReference type="Proteomes" id="UP000248423">
    <property type="component" value="Unassembled WGS sequence"/>
</dbReference>
<accession>A0A319FL69</accession>
<dbReference type="VEuPathDB" id="FungiDB:BO78DRAFT_49072"/>
<evidence type="ECO:0000313" key="2">
    <source>
        <dbReference type="EMBL" id="PYI09033.1"/>
    </source>
</evidence>
<reference evidence="2 3" key="1">
    <citation type="submission" date="2018-02" db="EMBL/GenBank/DDBJ databases">
        <title>The genomes of Aspergillus section Nigri reveals drivers in fungal speciation.</title>
        <authorList>
            <consortium name="DOE Joint Genome Institute"/>
            <person name="Vesth T.C."/>
            <person name="Nybo J."/>
            <person name="Theobald S."/>
            <person name="Brandl J."/>
            <person name="Frisvad J.C."/>
            <person name="Nielsen K.F."/>
            <person name="Lyhne E.K."/>
            <person name="Kogle M.E."/>
            <person name="Kuo A."/>
            <person name="Riley R."/>
            <person name="Clum A."/>
            <person name="Nolan M."/>
            <person name="Lipzen A."/>
            <person name="Salamov A."/>
            <person name="Henrissat B."/>
            <person name="Wiebenga A."/>
            <person name="De vries R.P."/>
            <person name="Grigoriev I.V."/>
            <person name="Mortensen U.H."/>
            <person name="Andersen M.R."/>
            <person name="Baker S.E."/>
        </authorList>
    </citation>
    <scope>NUCLEOTIDE SEQUENCE [LARGE SCALE GENOMIC DNA]</scope>
    <source>
        <strain evidence="2 3">CBS 121057</strain>
    </source>
</reference>
<keyword evidence="3" id="KW-1185">Reference proteome</keyword>